<dbReference type="Proteomes" id="UP000614741">
    <property type="component" value="Unassembled WGS sequence"/>
</dbReference>
<accession>A0ABQ4DQ44</accession>
<reference evidence="1 2" key="1">
    <citation type="submission" date="2021-01" db="EMBL/GenBank/DDBJ databases">
        <title>Whole genome shotgun sequence of Cellulomonas phragmiteti NBRC 110785.</title>
        <authorList>
            <person name="Komaki H."/>
            <person name="Tamura T."/>
        </authorList>
    </citation>
    <scope>NUCLEOTIDE SEQUENCE [LARGE SCALE GENOMIC DNA]</scope>
    <source>
        <strain evidence="1 2">NBRC 110785</strain>
    </source>
</reference>
<dbReference type="PANTHER" id="PTHR35802:SF1">
    <property type="entry name" value="PROTEASE SYNTHASE AND SPORULATION PROTEIN PAI 2"/>
    <property type="match status" value="1"/>
</dbReference>
<dbReference type="InterPro" id="IPR007396">
    <property type="entry name" value="TR_PAI2-type"/>
</dbReference>
<dbReference type="SUPFAM" id="SSF50475">
    <property type="entry name" value="FMN-binding split barrel"/>
    <property type="match status" value="1"/>
</dbReference>
<comment type="caution">
    <text evidence="1">The sequence shown here is derived from an EMBL/GenBank/DDBJ whole genome shotgun (WGS) entry which is preliminary data.</text>
</comment>
<dbReference type="PIRSF" id="PIRSF010372">
    <property type="entry name" value="PaiB"/>
    <property type="match status" value="1"/>
</dbReference>
<keyword evidence="2" id="KW-1185">Reference proteome</keyword>
<dbReference type="PANTHER" id="PTHR35802">
    <property type="entry name" value="PROTEASE SYNTHASE AND SPORULATION PROTEIN PAI 2"/>
    <property type="match status" value="1"/>
</dbReference>
<organism evidence="1 2">
    <name type="scientific">Cellulomonas phragmiteti</name>
    <dbReference type="NCBI Taxonomy" id="478780"/>
    <lineage>
        <taxon>Bacteria</taxon>
        <taxon>Bacillati</taxon>
        <taxon>Actinomycetota</taxon>
        <taxon>Actinomycetes</taxon>
        <taxon>Micrococcales</taxon>
        <taxon>Cellulomonadaceae</taxon>
        <taxon>Cellulomonas</taxon>
    </lineage>
</organism>
<dbReference type="EMBL" id="BONP01000026">
    <property type="protein sequence ID" value="GIG41476.1"/>
    <property type="molecule type" value="Genomic_DNA"/>
</dbReference>
<protein>
    <submittedName>
        <fullName evidence="1">Transcriptional regulator</fullName>
    </submittedName>
</protein>
<dbReference type="Gene3D" id="2.30.110.10">
    <property type="entry name" value="Electron Transport, Fmn-binding Protein, Chain A"/>
    <property type="match status" value="1"/>
</dbReference>
<sequence>MRVYVPVFNALDDADQIRALVAAAGSAELVTVGADGYPVSTLLPVVWDGDRLLLHMARANPQWRTIGDDAPALAVVTGPQAYVSPSWYPSKAEHGRVVPTWNYSAVHLTGRARVRTDAQWLHEAVTLLTDLHEAGRADPWHVADAPERFVEKQLRAVVGIEVRVERVEAKAKWSQNRSDADHAGVVAGLTAEDDPQSAAVAQAMRGTARAARPAGTAASG</sequence>
<name>A0ABQ4DQ44_9CELL</name>
<proteinExistence type="predicted"/>
<dbReference type="Pfam" id="PF04299">
    <property type="entry name" value="FMN_bind_2"/>
    <property type="match status" value="1"/>
</dbReference>
<evidence type="ECO:0000313" key="1">
    <source>
        <dbReference type="EMBL" id="GIG41476.1"/>
    </source>
</evidence>
<gene>
    <name evidence="1" type="ORF">Cph01nite_32380</name>
</gene>
<evidence type="ECO:0000313" key="2">
    <source>
        <dbReference type="Proteomes" id="UP000614741"/>
    </source>
</evidence>
<dbReference type="InterPro" id="IPR012349">
    <property type="entry name" value="Split_barrel_FMN-bd"/>
</dbReference>